<dbReference type="EMBL" id="LT594630">
    <property type="protein sequence ID" value="SCN12964.1"/>
    <property type="molecule type" value="Genomic_DNA"/>
</dbReference>
<dbReference type="Proteomes" id="UP000219813">
    <property type="component" value="Chromosome 9"/>
</dbReference>
<evidence type="ECO:0000313" key="2">
    <source>
        <dbReference type="EMBL" id="SCN12964.1"/>
    </source>
</evidence>
<feature type="compositionally biased region" description="Low complexity" evidence="1">
    <location>
        <begin position="649"/>
        <end position="667"/>
    </location>
</feature>
<dbReference type="RefSeq" id="XP_028861860.1">
    <property type="nucleotide sequence ID" value="XM_029005253.1"/>
</dbReference>
<accession>A0A1D3PCD5</accession>
<feature type="region of interest" description="Disordered" evidence="1">
    <location>
        <begin position="630"/>
        <end position="674"/>
    </location>
</feature>
<dbReference type="OMA" id="SHTNICI"/>
<feature type="compositionally biased region" description="Low complexity" evidence="1">
    <location>
        <begin position="124"/>
        <end position="135"/>
    </location>
</feature>
<organism evidence="2 3">
    <name type="scientific">Plasmodium malariae</name>
    <dbReference type="NCBI Taxonomy" id="5858"/>
    <lineage>
        <taxon>Eukaryota</taxon>
        <taxon>Sar</taxon>
        <taxon>Alveolata</taxon>
        <taxon>Apicomplexa</taxon>
        <taxon>Aconoidasida</taxon>
        <taxon>Haemosporida</taxon>
        <taxon>Plasmodiidae</taxon>
        <taxon>Plasmodium</taxon>
        <taxon>Plasmodium (Plasmodium)</taxon>
    </lineage>
</organism>
<evidence type="ECO:0000313" key="3">
    <source>
        <dbReference type="Proteomes" id="UP000219813"/>
    </source>
</evidence>
<gene>
    <name evidence="2" type="primary">PmUG01_09054000</name>
    <name evidence="2" type="ORF">PMUG01_09054000</name>
</gene>
<dbReference type="VEuPathDB" id="PlasmoDB:PmUG01_09054000"/>
<feature type="region of interest" description="Disordered" evidence="1">
    <location>
        <begin position="124"/>
        <end position="143"/>
    </location>
</feature>
<sequence>MTSIGSLKNKVKSAISRTVSLNKQICEKNKYGGYMYNENMCNRKGKYVNSKSGEKKINCKSSGILIRPSCSNQTYNLNTHNFSVEIGYSKIRKKRENFSDNISSNIKDNIYNFNSNNINNTRNINNNNNFNGNSDNNERGKSKRDDIHSSMIHFSRENPSSENAFNKKNKFLKTKCILKKINGEIKELNVKDIKTKLPNYVPYHQKTDSVTTSVFKNKKTFSSTPTTIESITNLPIVYDNVHMNTDLVKKCRQASQNKLSILRNCNWSNKILSKIKLPVGKNLNSQSVTNTRLKRGEFQNSYNEYLQNISGPTFNPLSNNVRSVSCHHISYCNDNNKEQNTIRSVSQKLIFCNTEVVYDTPVGEAKFRGFQDDLIKLESVQKKDALLFHSSQVKLVKSVVTPDMDSLKENLTGMVLKHSKNMILSKLKSIKNNNHNNFQYRHNSSTRKSILKNKAKISKWNSTNSRGNSESHLSDRVEKEEVCSYDHPYSLEDYNEKLNNSKKLSCNEGVPLFGNSAQDVTVERLLAEKPKIKSIQKKKCIEKISCYKVIHKSDDFISIYKNEGERTRNEPCIDVSSLLCKPGYVGNYLCESNSTKNYCHAMEEDDEIASRNEEEGVNMNTLYKMKKKKKNYNNNNNNSNSNNKKKNNSNKSDNNNSSNKSDNNNNSEVDNNLTSTNNYELNEKLQIDEYGHIQEEYNTQYNFENDEILYHLRKAVICSPTLNLDLQYITLFDEIL</sequence>
<name>A0A1D3PCD5_PLAMA</name>
<dbReference type="OrthoDB" id="383593at2759"/>
<keyword evidence="3" id="KW-1185">Reference proteome</keyword>
<feature type="compositionally biased region" description="Low complexity" evidence="1">
    <location>
        <begin position="632"/>
        <end position="642"/>
    </location>
</feature>
<proteinExistence type="predicted"/>
<protein>
    <submittedName>
        <fullName evidence="2">Uncharacterized protein</fullName>
    </submittedName>
</protein>
<dbReference type="AlphaFoldDB" id="A0A1D3PCD5"/>
<evidence type="ECO:0000256" key="1">
    <source>
        <dbReference type="SAM" id="MobiDB-lite"/>
    </source>
</evidence>
<dbReference type="GeneID" id="39869068"/>
<dbReference type="KEGG" id="pmal:PMUG01_09054000"/>
<reference evidence="2 3" key="1">
    <citation type="submission" date="2016-06" db="EMBL/GenBank/DDBJ databases">
        <authorList>
            <consortium name="Pathogen Informatics"/>
        </authorList>
    </citation>
    <scope>NUCLEOTIDE SEQUENCE [LARGE SCALE GENOMIC DNA]</scope>
</reference>